<dbReference type="Pfam" id="PF01132">
    <property type="entry name" value="EFP"/>
    <property type="match status" value="1"/>
</dbReference>
<dbReference type="FunFam" id="2.40.50.140:FF:000009">
    <property type="entry name" value="Elongation factor P"/>
    <property type="match status" value="1"/>
</dbReference>
<evidence type="ECO:0000259" key="10">
    <source>
        <dbReference type="SMART" id="SM00841"/>
    </source>
</evidence>
<dbReference type="SMART" id="SM01185">
    <property type="entry name" value="EFP"/>
    <property type="match status" value="1"/>
</dbReference>
<dbReference type="Gene3D" id="2.30.30.30">
    <property type="match status" value="1"/>
</dbReference>
<dbReference type="PANTHER" id="PTHR30053">
    <property type="entry name" value="ELONGATION FACTOR P"/>
    <property type="match status" value="1"/>
</dbReference>
<dbReference type="InterPro" id="IPR008991">
    <property type="entry name" value="Translation_prot_SH3-like_sf"/>
</dbReference>
<evidence type="ECO:0000313" key="12">
    <source>
        <dbReference type="EMBL" id="QDU70247.1"/>
    </source>
</evidence>
<dbReference type="PROSITE" id="PS01275">
    <property type="entry name" value="EFP"/>
    <property type="match status" value="1"/>
</dbReference>
<dbReference type="Gene3D" id="2.40.50.140">
    <property type="entry name" value="Nucleic acid-binding proteins"/>
    <property type="match status" value="2"/>
</dbReference>
<evidence type="ECO:0000256" key="8">
    <source>
        <dbReference type="NCBIfam" id="TIGR00038"/>
    </source>
</evidence>
<dbReference type="InterPro" id="IPR020599">
    <property type="entry name" value="Transl_elong_fac_P/YeiP"/>
</dbReference>
<dbReference type="InterPro" id="IPR015365">
    <property type="entry name" value="Elong-fact-P_C"/>
</dbReference>
<evidence type="ECO:0000256" key="6">
    <source>
        <dbReference type="ARBA" id="ARBA00022917"/>
    </source>
</evidence>
<protein>
    <recommendedName>
        <fullName evidence="7 8">Elongation factor P</fullName>
        <shortName evidence="7">EF-P</shortName>
    </recommendedName>
</protein>
<reference evidence="12 13" key="1">
    <citation type="submission" date="2019-02" db="EMBL/GenBank/DDBJ databases">
        <title>Deep-cultivation of Planctomycetes and their phenomic and genomic characterization uncovers novel biology.</title>
        <authorList>
            <person name="Wiegand S."/>
            <person name="Jogler M."/>
            <person name="Boedeker C."/>
            <person name="Pinto D."/>
            <person name="Vollmers J."/>
            <person name="Rivas-Marin E."/>
            <person name="Kohn T."/>
            <person name="Peeters S.H."/>
            <person name="Heuer A."/>
            <person name="Rast P."/>
            <person name="Oberbeckmann S."/>
            <person name="Bunk B."/>
            <person name="Jeske O."/>
            <person name="Meyerdierks A."/>
            <person name="Storesund J.E."/>
            <person name="Kallscheuer N."/>
            <person name="Luecker S."/>
            <person name="Lage O.M."/>
            <person name="Pohl T."/>
            <person name="Merkel B.J."/>
            <person name="Hornburger P."/>
            <person name="Mueller R.-W."/>
            <person name="Bruemmer F."/>
            <person name="Labrenz M."/>
            <person name="Spormann A.M."/>
            <person name="Op den Camp H."/>
            <person name="Overmann J."/>
            <person name="Amann R."/>
            <person name="Jetten M.S.M."/>
            <person name="Mascher T."/>
            <person name="Medema M.H."/>
            <person name="Devos D.P."/>
            <person name="Kaster A.-K."/>
            <person name="Ovreas L."/>
            <person name="Rohde M."/>
            <person name="Galperin M.Y."/>
            <person name="Jogler C."/>
        </authorList>
    </citation>
    <scope>NUCLEOTIDE SEQUENCE [LARGE SCALE GENOMIC DNA]</scope>
    <source>
        <strain evidence="12 13">Pan265</strain>
    </source>
</reference>
<dbReference type="InterPro" id="IPR011768">
    <property type="entry name" value="Transl_elongation_fac_P"/>
</dbReference>
<dbReference type="SUPFAM" id="SSF50249">
    <property type="entry name" value="Nucleic acid-binding proteins"/>
    <property type="match status" value="2"/>
</dbReference>
<dbReference type="CDD" id="cd04470">
    <property type="entry name" value="S1_EF-P_repeat_1"/>
    <property type="match status" value="1"/>
</dbReference>
<dbReference type="RefSeq" id="WP_236254505.1">
    <property type="nucleotide sequence ID" value="NZ_CP036280.1"/>
</dbReference>
<comment type="similarity">
    <text evidence="3 7 9">Belongs to the elongation factor P family.</text>
</comment>
<dbReference type="InterPro" id="IPR013185">
    <property type="entry name" value="Transl_elong_KOW-like"/>
</dbReference>
<feature type="domain" description="Elongation factor P C-terminal" evidence="10">
    <location>
        <begin position="128"/>
        <end position="183"/>
    </location>
</feature>
<evidence type="ECO:0000256" key="3">
    <source>
        <dbReference type="ARBA" id="ARBA00009479"/>
    </source>
</evidence>
<dbReference type="GO" id="GO:0043043">
    <property type="term" value="P:peptide biosynthetic process"/>
    <property type="evidence" value="ECO:0007669"/>
    <property type="project" value="InterPro"/>
</dbReference>
<comment type="subcellular location">
    <subcellularLocation>
        <location evidence="1 7">Cytoplasm</location>
    </subcellularLocation>
</comment>
<evidence type="ECO:0000256" key="4">
    <source>
        <dbReference type="ARBA" id="ARBA00022490"/>
    </source>
</evidence>
<organism evidence="12 13">
    <name type="scientific">Mucisphaera calidilacus</name>
    <dbReference type="NCBI Taxonomy" id="2527982"/>
    <lineage>
        <taxon>Bacteria</taxon>
        <taxon>Pseudomonadati</taxon>
        <taxon>Planctomycetota</taxon>
        <taxon>Phycisphaerae</taxon>
        <taxon>Phycisphaerales</taxon>
        <taxon>Phycisphaeraceae</taxon>
        <taxon>Mucisphaera</taxon>
    </lineage>
</organism>
<evidence type="ECO:0000256" key="2">
    <source>
        <dbReference type="ARBA" id="ARBA00004815"/>
    </source>
</evidence>
<comment type="function">
    <text evidence="7">Involved in peptide bond synthesis. Stimulates efficient translation and peptide-bond synthesis on native or reconstituted 70S ribosomes in vitro. Probably functions indirectly by altering the affinity of the ribosome for aminoacyl-tRNA, thus increasing their reactivity as acceptors for peptidyl transferase.</text>
</comment>
<dbReference type="AlphaFoldDB" id="A0A518BTE6"/>
<feature type="domain" description="Translation elongation factor P/YeiP central" evidence="11">
    <location>
        <begin position="66"/>
        <end position="120"/>
    </location>
</feature>
<evidence type="ECO:0000259" key="11">
    <source>
        <dbReference type="SMART" id="SM01185"/>
    </source>
</evidence>
<dbReference type="EMBL" id="CP036280">
    <property type="protein sequence ID" value="QDU70247.1"/>
    <property type="molecule type" value="Genomic_DNA"/>
</dbReference>
<keyword evidence="4 7" id="KW-0963">Cytoplasm</keyword>
<dbReference type="Proteomes" id="UP000320386">
    <property type="component" value="Chromosome"/>
</dbReference>
<dbReference type="GO" id="GO:0005829">
    <property type="term" value="C:cytosol"/>
    <property type="evidence" value="ECO:0007669"/>
    <property type="project" value="UniProtKB-ARBA"/>
</dbReference>
<evidence type="ECO:0000256" key="7">
    <source>
        <dbReference type="HAMAP-Rule" id="MF_00141"/>
    </source>
</evidence>
<keyword evidence="6 7" id="KW-0648">Protein biosynthesis</keyword>
<gene>
    <name evidence="7 12" type="primary">efp</name>
    <name evidence="12" type="ORF">Pan265_00700</name>
</gene>
<name>A0A518BTE6_9BACT</name>
<dbReference type="InterPro" id="IPR014722">
    <property type="entry name" value="Rib_uL2_dom2"/>
</dbReference>
<keyword evidence="13" id="KW-1185">Reference proteome</keyword>
<dbReference type="InterPro" id="IPR012340">
    <property type="entry name" value="NA-bd_OB-fold"/>
</dbReference>
<evidence type="ECO:0000256" key="5">
    <source>
        <dbReference type="ARBA" id="ARBA00022768"/>
    </source>
</evidence>
<evidence type="ECO:0000313" key="13">
    <source>
        <dbReference type="Proteomes" id="UP000320386"/>
    </source>
</evidence>
<proteinExistence type="inferred from homology"/>
<dbReference type="InterPro" id="IPR001059">
    <property type="entry name" value="Transl_elong_P/YeiP_cen"/>
</dbReference>
<dbReference type="InterPro" id="IPR013852">
    <property type="entry name" value="Transl_elong_P/YeiP_CS"/>
</dbReference>
<dbReference type="KEGG" id="mcad:Pan265_00700"/>
<comment type="pathway">
    <text evidence="2 7">Protein biosynthesis; polypeptide chain elongation.</text>
</comment>
<evidence type="ECO:0000256" key="9">
    <source>
        <dbReference type="RuleBase" id="RU004389"/>
    </source>
</evidence>
<dbReference type="CDD" id="cd05794">
    <property type="entry name" value="S1_EF-P_repeat_2"/>
    <property type="match status" value="1"/>
</dbReference>
<dbReference type="GO" id="GO:0003746">
    <property type="term" value="F:translation elongation factor activity"/>
    <property type="evidence" value="ECO:0007669"/>
    <property type="project" value="UniProtKB-UniRule"/>
</dbReference>
<dbReference type="SMART" id="SM00841">
    <property type="entry name" value="Elong-fact-P_C"/>
    <property type="match status" value="1"/>
</dbReference>
<accession>A0A518BTE6</accession>
<dbReference type="SUPFAM" id="SSF50104">
    <property type="entry name" value="Translation proteins SH3-like domain"/>
    <property type="match status" value="1"/>
</dbReference>
<dbReference type="Pfam" id="PF08207">
    <property type="entry name" value="EFP_N"/>
    <property type="match status" value="1"/>
</dbReference>
<dbReference type="PANTHER" id="PTHR30053:SF14">
    <property type="entry name" value="TRANSLATION ELONGATION FACTOR KOW-LIKE DOMAIN-CONTAINING PROTEIN"/>
    <property type="match status" value="1"/>
</dbReference>
<keyword evidence="5 7" id="KW-0251">Elongation factor</keyword>
<sequence>MKANEVRTGMALEMDGQIWMVVNLDHVKPGKGPAYSQVKLKNLQTGNHIEKRLRSSEDVTQATLDKRDMEYLYSDGSGAVFMDNETYDQLNVNEDVLGDVLSYIKPNTVITALVYQGNVMSVQPPPTVDLEVSDTPPGIKGATATNQLKEAILETGLKTRVPPFINNGDVVRISTDTGEYLSRQNG</sequence>
<dbReference type="FunFam" id="2.30.30.30:FF:000003">
    <property type="entry name" value="Elongation factor P"/>
    <property type="match status" value="1"/>
</dbReference>
<dbReference type="UniPathway" id="UPA00345"/>
<dbReference type="Pfam" id="PF09285">
    <property type="entry name" value="Elong-fact-P_C"/>
    <property type="match status" value="1"/>
</dbReference>
<dbReference type="HAMAP" id="MF_00141">
    <property type="entry name" value="EF_P"/>
    <property type="match status" value="1"/>
</dbReference>
<dbReference type="NCBIfam" id="TIGR00038">
    <property type="entry name" value="efp"/>
    <property type="match status" value="1"/>
</dbReference>
<dbReference type="FunFam" id="2.40.50.140:FF:000004">
    <property type="entry name" value="Elongation factor P"/>
    <property type="match status" value="1"/>
</dbReference>
<evidence type="ECO:0000256" key="1">
    <source>
        <dbReference type="ARBA" id="ARBA00004496"/>
    </source>
</evidence>
<dbReference type="NCBIfam" id="NF001810">
    <property type="entry name" value="PRK00529.1"/>
    <property type="match status" value="1"/>
</dbReference>
<dbReference type="PIRSF" id="PIRSF005901">
    <property type="entry name" value="EF-P"/>
    <property type="match status" value="1"/>
</dbReference>